<dbReference type="PANTHER" id="PTHR11576:SF18">
    <property type="entry name" value="ZONA PELLUCIDA PROTEIN C"/>
    <property type="match status" value="1"/>
</dbReference>
<dbReference type="GO" id="GO:0032190">
    <property type="term" value="F:acrosin binding"/>
    <property type="evidence" value="ECO:0007669"/>
    <property type="project" value="TreeGrafter"/>
</dbReference>
<dbReference type="GO" id="GO:2000344">
    <property type="term" value="P:positive regulation of acrosome reaction"/>
    <property type="evidence" value="ECO:0007669"/>
    <property type="project" value="TreeGrafter"/>
</dbReference>
<reference evidence="6" key="2">
    <citation type="journal article" date="2017" name="Sci. Adv.">
        <title>A tail of two voltages: Proteomic comparison of the three electric organs of the electric eel.</title>
        <authorList>
            <person name="Traeger L.L."/>
            <person name="Sabat G."/>
            <person name="Barrett-Wilt G.A."/>
            <person name="Wells G.B."/>
            <person name="Sussman M.R."/>
        </authorList>
    </citation>
    <scope>NUCLEOTIDE SEQUENCE [LARGE SCALE GENOMIC DNA]</scope>
</reference>
<dbReference type="Pfam" id="PF00100">
    <property type="entry name" value="Zona_pellucida"/>
    <property type="match status" value="1"/>
</dbReference>
<dbReference type="GO" id="GO:0035803">
    <property type="term" value="P:egg coat formation"/>
    <property type="evidence" value="ECO:0007669"/>
    <property type="project" value="TreeGrafter"/>
</dbReference>
<protein>
    <recommendedName>
        <fullName evidence="4">ZP domain-containing protein</fullName>
    </recommendedName>
</protein>
<reference evidence="5" key="5">
    <citation type="submission" date="2025-09" db="UniProtKB">
        <authorList>
            <consortium name="Ensembl"/>
        </authorList>
    </citation>
    <scope>IDENTIFICATION</scope>
</reference>
<dbReference type="Ensembl" id="ENSEEET00000051189.2">
    <property type="protein sequence ID" value="ENSEEEP00000050635.2"/>
    <property type="gene ID" value="ENSEEEG00000023802.2"/>
</dbReference>
<dbReference type="OMA" id="LNKGCVS"/>
<reference evidence="5" key="3">
    <citation type="submission" date="2020-05" db="EMBL/GenBank/DDBJ databases">
        <title>Electrophorus electricus (electric eel) genome, fEleEle1, primary haplotype.</title>
        <authorList>
            <person name="Myers G."/>
            <person name="Meyer A."/>
            <person name="Fedrigo O."/>
            <person name="Formenti G."/>
            <person name="Rhie A."/>
            <person name="Tracey A."/>
            <person name="Sims Y."/>
            <person name="Jarvis E.D."/>
        </authorList>
    </citation>
    <scope>NUCLEOTIDE SEQUENCE [LARGE SCALE GENOMIC DNA]</scope>
</reference>
<dbReference type="GO" id="GO:0031012">
    <property type="term" value="C:extracellular matrix"/>
    <property type="evidence" value="ECO:0007669"/>
    <property type="project" value="TreeGrafter"/>
</dbReference>
<dbReference type="GO" id="GO:0007339">
    <property type="term" value="P:binding of sperm to zona pellucida"/>
    <property type="evidence" value="ECO:0007669"/>
    <property type="project" value="TreeGrafter"/>
</dbReference>
<dbReference type="Gene3D" id="2.60.40.4100">
    <property type="entry name" value="Zona pellucida, ZP-C domain"/>
    <property type="match status" value="1"/>
</dbReference>
<keyword evidence="6" id="KW-1185">Reference proteome</keyword>
<sequence length="569" mass="62566">MGLSTVGARFILHMLFVYVVTHESSVQFDFNSSVTPDGWPDFTVLSSSVFQAEGVLQPSDFGDLELDPGSEHCQLSLVPFWLTLTNVYQRGDLLYLQASVSGVPGRELYIQSCYATPSLDPADESRYTLILNKGWCVSSKQSVVKFVSRQNCSINLILHTSTLKFSQVYVHCSMVLSHYGLSPSTKSCNYNKNASRWVELGGQTAVCDCCASRCRGLPHYRARPLTLTQVVFSQITVPVTIVEQPSSIGASQFGASAIDAGKGWTVSGAAQSSTERGWVASETSGAGSSVRNKLNSSPWWSQPAVTNEVMVINQDLGDALSLWLPGLMVDIQSNPVFKMEIDSQKVKGHIPSLSSPLTEELLLDDYGAEGQKEEPLKISSELKSPNQELPGVADWLAADAPDLRSEELDSSDTNYASDFWENQEEGEELRGDVFGNFSPHSPVDESAEDVPPLHADGPISQLHNALKNKIRGKTESEDEVVVLSRTEMLFKRVKDVQLEPLKQSKLTLTQDPDGSSSLRYEEQQRTPYMADQEVRKTWLDLGRKGVGEGRRTQLGTGGELMVSLLDLLR</sequence>
<feature type="domain" description="ZP" evidence="4">
    <location>
        <begin position="1"/>
        <end position="195"/>
    </location>
</feature>
<feature type="signal peptide" evidence="3">
    <location>
        <begin position="1"/>
        <end position="21"/>
    </location>
</feature>
<dbReference type="InterPro" id="IPR055355">
    <property type="entry name" value="ZP-C"/>
</dbReference>
<dbReference type="PANTHER" id="PTHR11576">
    <property type="entry name" value="ZONA PELLUCIDA SPERM-BINDING PROTEIN 3"/>
    <property type="match status" value="1"/>
</dbReference>
<dbReference type="FunFam" id="2.60.40.4100:FF:000002">
    <property type="entry name" value="Zona pellucida sperm-binding protein 3"/>
    <property type="match status" value="1"/>
</dbReference>
<feature type="region of interest" description="Disordered" evidence="2">
    <location>
        <begin position="504"/>
        <end position="524"/>
    </location>
</feature>
<organism evidence="5 6">
    <name type="scientific">Electrophorus electricus</name>
    <name type="common">Electric eel</name>
    <name type="synonym">Gymnotus electricus</name>
    <dbReference type="NCBI Taxonomy" id="8005"/>
    <lineage>
        <taxon>Eukaryota</taxon>
        <taxon>Metazoa</taxon>
        <taxon>Chordata</taxon>
        <taxon>Craniata</taxon>
        <taxon>Vertebrata</taxon>
        <taxon>Euteleostomi</taxon>
        <taxon>Actinopterygii</taxon>
        <taxon>Neopterygii</taxon>
        <taxon>Teleostei</taxon>
        <taxon>Ostariophysi</taxon>
        <taxon>Gymnotiformes</taxon>
        <taxon>Gymnotoidei</taxon>
        <taxon>Gymnotidae</taxon>
        <taxon>Electrophorus</taxon>
    </lineage>
</organism>
<evidence type="ECO:0000256" key="3">
    <source>
        <dbReference type="SAM" id="SignalP"/>
    </source>
</evidence>
<evidence type="ECO:0000256" key="2">
    <source>
        <dbReference type="SAM" id="MobiDB-lite"/>
    </source>
</evidence>
<proteinExistence type="predicted"/>
<reference evidence="5" key="4">
    <citation type="submission" date="2025-08" db="UniProtKB">
        <authorList>
            <consortium name="Ensembl"/>
        </authorList>
    </citation>
    <scope>IDENTIFICATION</scope>
</reference>
<dbReference type="Proteomes" id="UP000314983">
    <property type="component" value="Chromosome 13"/>
</dbReference>
<keyword evidence="1" id="KW-1015">Disulfide bond</keyword>
<dbReference type="PROSITE" id="PS51034">
    <property type="entry name" value="ZP_2"/>
    <property type="match status" value="1"/>
</dbReference>
<keyword evidence="3" id="KW-0732">Signal</keyword>
<name>A0A4W4HPG4_ELEEL</name>
<dbReference type="AlphaFoldDB" id="A0A4W4HPG4"/>
<evidence type="ECO:0000259" key="4">
    <source>
        <dbReference type="PROSITE" id="PS51034"/>
    </source>
</evidence>
<accession>A0A4W4HPG4</accession>
<dbReference type="InterPro" id="IPR042235">
    <property type="entry name" value="ZP-C_dom"/>
</dbReference>
<evidence type="ECO:0000313" key="6">
    <source>
        <dbReference type="Proteomes" id="UP000314983"/>
    </source>
</evidence>
<feature type="chain" id="PRO_5044315248" description="ZP domain-containing protein" evidence="3">
    <location>
        <begin position="22"/>
        <end position="569"/>
    </location>
</feature>
<evidence type="ECO:0000256" key="1">
    <source>
        <dbReference type="ARBA" id="ARBA00023157"/>
    </source>
</evidence>
<dbReference type="GeneTree" id="ENSGT00940000176015"/>
<evidence type="ECO:0000313" key="5">
    <source>
        <dbReference type="Ensembl" id="ENSEEEP00000050635.2"/>
    </source>
</evidence>
<dbReference type="InterPro" id="IPR001507">
    <property type="entry name" value="ZP_dom"/>
</dbReference>
<feature type="compositionally biased region" description="Polar residues" evidence="2">
    <location>
        <begin position="504"/>
        <end position="518"/>
    </location>
</feature>
<reference evidence="6" key="1">
    <citation type="journal article" date="2014" name="Science">
        <title>Nonhuman genetics. Genomic basis for the convergent evolution of electric organs.</title>
        <authorList>
            <person name="Gallant J.R."/>
            <person name="Traeger L.L."/>
            <person name="Volkening J.D."/>
            <person name="Moffett H."/>
            <person name="Chen P.H."/>
            <person name="Novina C.D."/>
            <person name="Phillips G.N.Jr."/>
            <person name="Anand R."/>
            <person name="Wells G.B."/>
            <person name="Pinch M."/>
            <person name="Guth R."/>
            <person name="Unguez G.A."/>
            <person name="Albert J.S."/>
            <person name="Zakon H.H."/>
            <person name="Samanta M.P."/>
            <person name="Sussman M.R."/>
        </authorList>
    </citation>
    <scope>NUCLEOTIDE SEQUENCE [LARGE SCALE GENOMIC DNA]</scope>
</reference>